<proteinExistence type="predicted"/>
<name>A0ABR1IYC4_9AGAR</name>
<evidence type="ECO:0000313" key="2">
    <source>
        <dbReference type="EMBL" id="KAK7444329.1"/>
    </source>
</evidence>
<reference evidence="2 3" key="1">
    <citation type="submission" date="2024-01" db="EMBL/GenBank/DDBJ databases">
        <title>A draft genome for the cacao thread blight pathogen Marasmiellus scandens.</title>
        <authorList>
            <person name="Baruah I.K."/>
            <person name="Leung J."/>
            <person name="Bukari Y."/>
            <person name="Amoako-Attah I."/>
            <person name="Meinhardt L.W."/>
            <person name="Bailey B.A."/>
            <person name="Cohen S.P."/>
        </authorList>
    </citation>
    <scope>NUCLEOTIDE SEQUENCE [LARGE SCALE GENOMIC DNA]</scope>
    <source>
        <strain evidence="2 3">GH-19</strain>
    </source>
</reference>
<dbReference type="EMBL" id="JBANRG010000051">
    <property type="protein sequence ID" value="KAK7444329.1"/>
    <property type="molecule type" value="Genomic_DNA"/>
</dbReference>
<feature type="region of interest" description="Disordered" evidence="1">
    <location>
        <begin position="19"/>
        <end position="47"/>
    </location>
</feature>
<evidence type="ECO:0000256" key="1">
    <source>
        <dbReference type="SAM" id="MobiDB-lite"/>
    </source>
</evidence>
<sequence>MNHVHPTCLIHTRTVVDEETSTNANLSTTPPTFSNTGHTPPVPFTSPPAQDFVEFGKLNRTRTLERACARQRLAGKESASG</sequence>
<comment type="caution">
    <text evidence="2">The sequence shown here is derived from an EMBL/GenBank/DDBJ whole genome shotgun (WGS) entry which is preliminary data.</text>
</comment>
<evidence type="ECO:0000313" key="3">
    <source>
        <dbReference type="Proteomes" id="UP001498398"/>
    </source>
</evidence>
<organism evidence="2 3">
    <name type="scientific">Marasmiellus scandens</name>
    <dbReference type="NCBI Taxonomy" id="2682957"/>
    <lineage>
        <taxon>Eukaryota</taxon>
        <taxon>Fungi</taxon>
        <taxon>Dikarya</taxon>
        <taxon>Basidiomycota</taxon>
        <taxon>Agaricomycotina</taxon>
        <taxon>Agaricomycetes</taxon>
        <taxon>Agaricomycetidae</taxon>
        <taxon>Agaricales</taxon>
        <taxon>Marasmiineae</taxon>
        <taxon>Omphalotaceae</taxon>
        <taxon>Marasmiellus</taxon>
    </lineage>
</organism>
<dbReference type="Proteomes" id="UP001498398">
    <property type="component" value="Unassembled WGS sequence"/>
</dbReference>
<protein>
    <submittedName>
        <fullName evidence="2">Uncharacterized protein</fullName>
    </submittedName>
</protein>
<keyword evidence="3" id="KW-1185">Reference proteome</keyword>
<accession>A0ABR1IYC4</accession>
<gene>
    <name evidence="2" type="ORF">VKT23_015341</name>
</gene>
<feature type="compositionally biased region" description="Polar residues" evidence="1">
    <location>
        <begin position="21"/>
        <end position="38"/>
    </location>
</feature>